<dbReference type="AlphaFoldDB" id="A0A6G0TKL5"/>
<comment type="caution">
    <text evidence="8">The sequence shown here is derived from an EMBL/GenBank/DDBJ whole genome shotgun (WGS) entry which is preliminary data.</text>
</comment>
<keyword evidence="9" id="KW-1185">Reference proteome</keyword>
<feature type="compositionally biased region" description="Basic and acidic residues" evidence="6">
    <location>
        <begin position="698"/>
        <end position="722"/>
    </location>
</feature>
<evidence type="ECO:0000256" key="5">
    <source>
        <dbReference type="PROSITE-ProRule" id="PRU00103"/>
    </source>
</evidence>
<dbReference type="Gene3D" id="1.25.10.10">
    <property type="entry name" value="Leucine-rich Repeat Variant"/>
    <property type="match status" value="1"/>
</dbReference>
<evidence type="ECO:0000313" key="9">
    <source>
        <dbReference type="Proteomes" id="UP000475862"/>
    </source>
</evidence>
<dbReference type="SUPFAM" id="SSF48371">
    <property type="entry name" value="ARM repeat"/>
    <property type="match status" value="1"/>
</dbReference>
<dbReference type="Pfam" id="PF00069">
    <property type="entry name" value="Pkinase"/>
    <property type="match status" value="1"/>
</dbReference>
<feature type="region of interest" description="Disordered" evidence="6">
    <location>
        <begin position="698"/>
        <end position="735"/>
    </location>
</feature>
<dbReference type="InterPro" id="IPR016024">
    <property type="entry name" value="ARM-type_fold"/>
</dbReference>
<evidence type="ECO:0000256" key="2">
    <source>
        <dbReference type="ARBA" id="ARBA00040972"/>
    </source>
</evidence>
<dbReference type="Gene3D" id="1.10.510.10">
    <property type="entry name" value="Transferase(Phosphotransferase) domain 1"/>
    <property type="match status" value="1"/>
</dbReference>
<dbReference type="InterPro" id="IPR000719">
    <property type="entry name" value="Prot_kinase_dom"/>
</dbReference>
<dbReference type="SUPFAM" id="SSF56112">
    <property type="entry name" value="Protein kinase-like (PK-like)"/>
    <property type="match status" value="1"/>
</dbReference>
<gene>
    <name evidence="8" type="ORF">AGLY_009108</name>
</gene>
<dbReference type="OrthoDB" id="447103at2759"/>
<evidence type="ECO:0000313" key="8">
    <source>
        <dbReference type="EMBL" id="KAE9533470.1"/>
    </source>
</evidence>
<feature type="repeat" description="HEAT" evidence="5">
    <location>
        <begin position="382"/>
        <end position="420"/>
    </location>
</feature>
<organism evidence="8 9">
    <name type="scientific">Aphis glycines</name>
    <name type="common">Soybean aphid</name>
    <dbReference type="NCBI Taxonomy" id="307491"/>
    <lineage>
        <taxon>Eukaryota</taxon>
        <taxon>Metazoa</taxon>
        <taxon>Ecdysozoa</taxon>
        <taxon>Arthropoda</taxon>
        <taxon>Hexapoda</taxon>
        <taxon>Insecta</taxon>
        <taxon>Pterygota</taxon>
        <taxon>Neoptera</taxon>
        <taxon>Paraneoptera</taxon>
        <taxon>Hemiptera</taxon>
        <taxon>Sternorrhyncha</taxon>
        <taxon>Aphidomorpha</taxon>
        <taxon>Aphidoidea</taxon>
        <taxon>Aphididae</taxon>
        <taxon>Aphidini</taxon>
        <taxon>Aphis</taxon>
        <taxon>Aphis</taxon>
    </lineage>
</organism>
<protein>
    <recommendedName>
        <fullName evidence="2">N-terminal kinase-like protein</fullName>
    </recommendedName>
    <alternativeName>
        <fullName evidence="3">SCY1-like protein 1</fullName>
    </alternativeName>
</protein>
<evidence type="ECO:0000256" key="1">
    <source>
        <dbReference type="ARBA" id="ARBA00038349"/>
    </source>
</evidence>
<comment type="function">
    <text evidence="4">Regulates COPI-mediated retrograde protein traffic at the interface between the Golgi apparatus and the endoplasmic reticulum. Involved in the maintenance of the Golgi apparatus morphology.</text>
</comment>
<sequence length="735" mass="83733">MWTIFSRDSSKDFPYEISESPSYGFNEKSLWKLNKGKKKNTTQEVSIFEFLINDDFPGSETRSALAKSAVKHLKTLKHPNILSFLESSEVKSIIYLSTEYVEPLESFISSQNNLHTDIMKQYIAWGISNIIDGLKFLNFEAKLCHNKVNIWSVFVNKAGQWKLGELEYMNSIENSPPSYASGLYCAPGNQRQSQFSIDIWGLGVLIWEVFNGPLSNQSALKNSKKIPKEILTIYPKLIAVDPMNRPSYDTVISTLREQGYFGNDLEKTMTSLSQYHILDDFQRTAFLEKLPSLLETFPKNIALYNVLPSLLEMFNYVKEQKVIFPPMIKLSTMLDDQEFEEKIVPCIIKLFESNDRATRLLLLNSIELYASRLNADLLNTNIFPLLVSGLADASPTIRELTVRSMVHISSKLNYNNLNVELMRHFARLQMKDDQGSIRTNTTVCLGKIAQHLDPKNRSKILTSAFSRALKDPFQPSRMAGVSAFSATQQYYPLIEVSTRVLPALCQVTLDPEKGVRDITFQTIKGFLGKLENVSEDARLKEKLEEEVINTTNPAIPTWAGWAVTTVTSKFYSSKTSQKDEKSIELSKNISNNTNVNNSEQMYSNLIKDNTVKNVYNERQVENINTIQNSLNQKNAMDDSTSSNGWDDDSGWNVGDDWESIGVDNSNSVKDKSDFGWEDQEPILLENSDEAAKKAEAELLKEEMRKKREERKQERIRQLESKRNSKQSLKLGGKRL</sequence>
<feature type="domain" description="Protein kinase" evidence="7">
    <location>
        <begin position="1"/>
        <end position="261"/>
    </location>
</feature>
<dbReference type="InterPro" id="IPR011989">
    <property type="entry name" value="ARM-like"/>
</dbReference>
<feature type="compositionally biased region" description="Polar residues" evidence="6">
    <location>
        <begin position="628"/>
        <end position="644"/>
    </location>
</feature>
<dbReference type="PANTHER" id="PTHR12984:SF3">
    <property type="entry name" value="N-TERMINAL KINASE-LIKE PROTEIN"/>
    <property type="match status" value="1"/>
</dbReference>
<dbReference type="EMBL" id="VYZN01000034">
    <property type="protein sequence ID" value="KAE9533470.1"/>
    <property type="molecule type" value="Genomic_DNA"/>
</dbReference>
<dbReference type="PROSITE" id="PS50011">
    <property type="entry name" value="PROTEIN_KINASE_DOM"/>
    <property type="match status" value="1"/>
</dbReference>
<dbReference type="PROSITE" id="PS50077">
    <property type="entry name" value="HEAT_REPEAT"/>
    <property type="match status" value="1"/>
</dbReference>
<dbReference type="Proteomes" id="UP000475862">
    <property type="component" value="Unassembled WGS sequence"/>
</dbReference>
<dbReference type="Gene3D" id="3.30.200.20">
    <property type="entry name" value="Phosphorylase Kinase, domain 1"/>
    <property type="match status" value="1"/>
</dbReference>
<dbReference type="PANTHER" id="PTHR12984">
    <property type="entry name" value="SCY1-RELATED S/T PROTEIN KINASE-LIKE"/>
    <property type="match status" value="1"/>
</dbReference>
<evidence type="ECO:0000256" key="4">
    <source>
        <dbReference type="ARBA" id="ARBA00056114"/>
    </source>
</evidence>
<evidence type="ECO:0000256" key="3">
    <source>
        <dbReference type="ARBA" id="ARBA00042347"/>
    </source>
</evidence>
<feature type="region of interest" description="Disordered" evidence="6">
    <location>
        <begin position="628"/>
        <end position="674"/>
    </location>
</feature>
<evidence type="ECO:0000256" key="6">
    <source>
        <dbReference type="SAM" id="MobiDB-lite"/>
    </source>
</evidence>
<dbReference type="GO" id="GO:0005524">
    <property type="term" value="F:ATP binding"/>
    <property type="evidence" value="ECO:0007669"/>
    <property type="project" value="InterPro"/>
</dbReference>
<reference evidence="8 9" key="1">
    <citation type="submission" date="2019-08" db="EMBL/GenBank/DDBJ databases">
        <title>The genome of the soybean aphid Biotype 1, its phylome, world population structure and adaptation to the North American continent.</title>
        <authorList>
            <person name="Giordano R."/>
            <person name="Donthu R.K."/>
            <person name="Hernandez A.G."/>
            <person name="Wright C.L."/>
            <person name="Zimin A.V."/>
        </authorList>
    </citation>
    <scope>NUCLEOTIDE SEQUENCE [LARGE SCALE GENOMIC DNA]</scope>
    <source>
        <tissue evidence="8">Whole aphids</tissue>
    </source>
</reference>
<accession>A0A6G0TKL5</accession>
<dbReference type="InterPro" id="IPR021133">
    <property type="entry name" value="HEAT_type_2"/>
</dbReference>
<dbReference type="InterPro" id="IPR051177">
    <property type="entry name" value="CIK-Related_Protein"/>
</dbReference>
<comment type="similarity">
    <text evidence="1">Belongs to the protein kinase superfamily.</text>
</comment>
<name>A0A6G0TKL5_APHGL</name>
<proteinExistence type="inferred from homology"/>
<dbReference type="InterPro" id="IPR011009">
    <property type="entry name" value="Kinase-like_dom_sf"/>
</dbReference>
<dbReference type="GO" id="GO:0004672">
    <property type="term" value="F:protein kinase activity"/>
    <property type="evidence" value="ECO:0007669"/>
    <property type="project" value="InterPro"/>
</dbReference>
<evidence type="ECO:0000259" key="7">
    <source>
        <dbReference type="PROSITE" id="PS50011"/>
    </source>
</evidence>